<accession>A0A3E3E095</accession>
<gene>
    <name evidence="2" type="ORF">DXC78_09560</name>
</gene>
<comment type="caution">
    <text evidence="2">The sequence shown here is derived from an EMBL/GenBank/DDBJ whole genome shotgun (WGS) entry which is preliminary data.</text>
</comment>
<dbReference type="EMBL" id="QUSK01000022">
    <property type="protein sequence ID" value="RGD74746.1"/>
    <property type="molecule type" value="Genomic_DNA"/>
</dbReference>
<feature type="transmembrane region" description="Helical" evidence="1">
    <location>
        <begin position="36"/>
        <end position="56"/>
    </location>
</feature>
<reference evidence="2 3" key="1">
    <citation type="submission" date="2018-08" db="EMBL/GenBank/DDBJ databases">
        <title>A genome reference for cultivated species of the human gut microbiota.</title>
        <authorList>
            <person name="Zou Y."/>
            <person name="Xue W."/>
            <person name="Luo G."/>
        </authorList>
    </citation>
    <scope>NUCLEOTIDE SEQUENCE [LARGE SCALE GENOMIC DNA]</scope>
    <source>
        <strain evidence="2 3">TF08-11</strain>
    </source>
</reference>
<name>A0A3E3E095_9FIRM</name>
<keyword evidence="1" id="KW-1133">Transmembrane helix</keyword>
<evidence type="ECO:0000313" key="2">
    <source>
        <dbReference type="EMBL" id="RGD74746.1"/>
    </source>
</evidence>
<feature type="transmembrane region" description="Helical" evidence="1">
    <location>
        <begin position="12"/>
        <end position="30"/>
    </location>
</feature>
<proteinExistence type="predicted"/>
<evidence type="ECO:0000256" key="1">
    <source>
        <dbReference type="SAM" id="Phobius"/>
    </source>
</evidence>
<dbReference type="Proteomes" id="UP000260721">
    <property type="component" value="Unassembled WGS sequence"/>
</dbReference>
<organism evidence="2 3">
    <name type="scientific">Faecalicoccus pleomorphus</name>
    <dbReference type="NCBI Taxonomy" id="1323"/>
    <lineage>
        <taxon>Bacteria</taxon>
        <taxon>Bacillati</taxon>
        <taxon>Bacillota</taxon>
        <taxon>Erysipelotrichia</taxon>
        <taxon>Erysipelotrichales</taxon>
        <taxon>Erysipelotrichaceae</taxon>
        <taxon>Faecalicoccus</taxon>
    </lineage>
</organism>
<sequence length="259" mass="31046">MKRAAFPQEARNFIMGIIYIIFAIYSIYIIMTAQKFSQKLLFGILFILIFSIALYAECLRHLYQHAIQTIAYDAMPQKGKKEYDDLLKKDIFKAYNSSKVIYDTLYYADMLDASSLLKTLETHYKMFHQNIDNLLIWHYNQLYAHFLLKDTKIVQEEYTKIIRMKDAKVKGHKLSPLYNWDFIDALYLFSRKDYKQSFNCFKKTNTQNMNNREKLHYYYQFSNLCRVMHNRSMEEECIKKIREIGGTSKIIEVVNHENE</sequence>
<dbReference type="AlphaFoldDB" id="A0A3E3E095"/>
<keyword evidence="1" id="KW-0472">Membrane</keyword>
<dbReference type="STRING" id="1123313.GCA_000420345_01239"/>
<dbReference type="RefSeq" id="WP_117446817.1">
    <property type="nucleotide sequence ID" value="NZ_CALCIP010000047.1"/>
</dbReference>
<evidence type="ECO:0000313" key="3">
    <source>
        <dbReference type="Proteomes" id="UP000260721"/>
    </source>
</evidence>
<protein>
    <submittedName>
        <fullName evidence="2">Uncharacterized protein</fullName>
    </submittedName>
</protein>
<keyword evidence="1" id="KW-0812">Transmembrane</keyword>